<feature type="region of interest" description="Disordered" evidence="1">
    <location>
        <begin position="1"/>
        <end position="42"/>
    </location>
</feature>
<accession>V5F913</accession>
<dbReference type="Pfam" id="PF12239">
    <property type="entry name" value="DUF3605"/>
    <property type="match status" value="1"/>
</dbReference>
<dbReference type="AlphaFoldDB" id="V5F913"/>
<dbReference type="OrthoDB" id="10053431at2759"/>
<dbReference type="HOGENOM" id="CLU_075862_1_0_1"/>
<evidence type="ECO:0008006" key="4">
    <source>
        <dbReference type="Google" id="ProtNLM"/>
    </source>
</evidence>
<keyword evidence="3" id="KW-1185">Reference proteome</keyword>
<dbReference type="Proteomes" id="UP000018001">
    <property type="component" value="Unassembled WGS sequence"/>
</dbReference>
<dbReference type="PANTHER" id="PTHR35020:SF4">
    <property type="entry name" value="N-ACETYLGLUCOSAMINE-INDUCED PROTEIN 1"/>
    <property type="match status" value="1"/>
</dbReference>
<gene>
    <name evidence="2" type="ORF">PVAR5_1086</name>
</gene>
<name>V5F913_BYSSN</name>
<dbReference type="InterPro" id="IPR022036">
    <property type="entry name" value="DUF3605"/>
</dbReference>
<dbReference type="EMBL" id="BAUL01000025">
    <property type="protein sequence ID" value="GAD92494.1"/>
    <property type="molecule type" value="Genomic_DNA"/>
</dbReference>
<dbReference type="PANTHER" id="PTHR35020">
    <property type="entry name" value="N-ACETYLGLUCOSAMINE-INDUCED PROTEIN 1"/>
    <property type="match status" value="1"/>
</dbReference>
<evidence type="ECO:0000256" key="1">
    <source>
        <dbReference type="SAM" id="MobiDB-lite"/>
    </source>
</evidence>
<sequence>MMPHYNEPSTPAATITDIDQKVTDADPSDVGNIPPVNGDSSSPESLPYWLVNVPRSKWPAECPEYLRDLVPKSIKCLSTPDEAYRRQDWELVKEIRVPSDLRRYLEYTAQIKKKYGSVMDFIVQKRLHWGEGKPEDLKPKGRPFEFDEDIKILYNDWPYGVETDIIHLVVWVKFDLEDDPATDDLTPKARQEIEEYVRRTFCARIPREEIVWFKNWKSLKSVHAIEHFHVMIHNPDMDFVRELTHGDMPLIERVKNGESEF</sequence>
<proteinExistence type="predicted"/>
<dbReference type="GO" id="GO:0005737">
    <property type="term" value="C:cytoplasm"/>
    <property type="evidence" value="ECO:0007669"/>
    <property type="project" value="TreeGrafter"/>
</dbReference>
<evidence type="ECO:0000313" key="2">
    <source>
        <dbReference type="EMBL" id="GAD92494.1"/>
    </source>
</evidence>
<dbReference type="InParanoid" id="V5F913"/>
<evidence type="ECO:0000313" key="3">
    <source>
        <dbReference type="Proteomes" id="UP000018001"/>
    </source>
</evidence>
<reference evidence="3" key="1">
    <citation type="journal article" date="2014" name="Genome Announc.">
        <title>Draft genome sequence of the formaldehyde-resistant fungus Byssochlamys spectabilis No. 5 (anamorph Paecilomyces variotii No. 5) (NBRC109023).</title>
        <authorList>
            <person name="Oka T."/>
            <person name="Ekino K."/>
            <person name="Fukuda K."/>
            <person name="Nomura Y."/>
        </authorList>
    </citation>
    <scope>NUCLEOTIDE SEQUENCE [LARGE SCALE GENOMIC DNA]</scope>
    <source>
        <strain evidence="3">No. 5 / NBRC 109023</strain>
    </source>
</reference>
<protein>
    <recommendedName>
        <fullName evidence="4">N-acetylglucosamine-induced protein 1</fullName>
    </recommendedName>
</protein>
<dbReference type="FunCoup" id="V5F913">
    <property type="interactions" value="2"/>
</dbReference>
<dbReference type="GO" id="GO:0006044">
    <property type="term" value="P:N-acetylglucosamine metabolic process"/>
    <property type="evidence" value="ECO:0007669"/>
    <property type="project" value="TreeGrafter"/>
</dbReference>
<comment type="caution">
    <text evidence="2">The sequence shown here is derived from an EMBL/GenBank/DDBJ whole genome shotgun (WGS) entry which is preliminary data.</text>
</comment>
<organism evidence="2 3">
    <name type="scientific">Byssochlamys spectabilis (strain No. 5 / NBRC 109023)</name>
    <name type="common">Paecilomyces variotii</name>
    <dbReference type="NCBI Taxonomy" id="1356009"/>
    <lineage>
        <taxon>Eukaryota</taxon>
        <taxon>Fungi</taxon>
        <taxon>Dikarya</taxon>
        <taxon>Ascomycota</taxon>
        <taxon>Pezizomycotina</taxon>
        <taxon>Eurotiomycetes</taxon>
        <taxon>Eurotiomycetidae</taxon>
        <taxon>Eurotiales</taxon>
        <taxon>Thermoascaceae</taxon>
        <taxon>Paecilomyces</taxon>
    </lineage>
</organism>
<dbReference type="eggNOG" id="ENOG502S263">
    <property type="taxonomic scope" value="Eukaryota"/>
</dbReference>